<evidence type="ECO:0000256" key="1">
    <source>
        <dbReference type="ARBA" id="ARBA00004141"/>
    </source>
</evidence>
<dbReference type="OrthoDB" id="276989at2759"/>
<evidence type="ECO:0000256" key="4">
    <source>
        <dbReference type="ARBA" id="ARBA00022692"/>
    </source>
</evidence>
<evidence type="ECO:0008006" key="13">
    <source>
        <dbReference type="Google" id="ProtNLM"/>
    </source>
</evidence>
<keyword evidence="4 8" id="KW-0812">Transmembrane</keyword>
<dbReference type="PROSITE" id="PS50920">
    <property type="entry name" value="SOLCAR"/>
    <property type="match status" value="3"/>
</dbReference>
<dbReference type="Proteomes" id="UP000660262">
    <property type="component" value="Unassembled WGS sequence"/>
</dbReference>
<evidence type="ECO:0000256" key="9">
    <source>
        <dbReference type="RuleBase" id="RU000488"/>
    </source>
</evidence>
<name>A0A830HTT3_9CHLO</name>
<evidence type="ECO:0000256" key="8">
    <source>
        <dbReference type="PROSITE-ProRule" id="PRU00282"/>
    </source>
</evidence>
<dbReference type="GO" id="GO:0016020">
    <property type="term" value="C:membrane"/>
    <property type="evidence" value="ECO:0007669"/>
    <property type="project" value="UniProtKB-SubCell"/>
</dbReference>
<evidence type="ECO:0000256" key="3">
    <source>
        <dbReference type="ARBA" id="ARBA00022448"/>
    </source>
</evidence>
<evidence type="ECO:0000256" key="6">
    <source>
        <dbReference type="ARBA" id="ARBA00022989"/>
    </source>
</evidence>
<keyword evidence="6" id="KW-1133">Transmembrane helix</keyword>
<dbReference type="InterPro" id="IPR023395">
    <property type="entry name" value="MCP_dom_sf"/>
</dbReference>
<comment type="subcellular location">
    <subcellularLocation>
        <location evidence="1">Membrane</location>
        <topology evidence="1">Multi-pass membrane protein</topology>
    </subcellularLocation>
</comment>
<feature type="repeat" description="Solcar" evidence="8">
    <location>
        <begin position="110"/>
        <end position="203"/>
    </location>
</feature>
<dbReference type="SUPFAM" id="SSF103506">
    <property type="entry name" value="Mitochondrial carrier"/>
    <property type="match status" value="1"/>
</dbReference>
<gene>
    <name evidence="11" type="ORF">PPROV_000926300</name>
</gene>
<comment type="caution">
    <text evidence="11">The sequence shown here is derived from an EMBL/GenBank/DDBJ whole genome shotgun (WGS) entry which is preliminary data.</text>
</comment>
<dbReference type="EMBL" id="BNJQ01000030">
    <property type="protein sequence ID" value="GHP10532.1"/>
    <property type="molecule type" value="Genomic_DNA"/>
</dbReference>
<evidence type="ECO:0000313" key="11">
    <source>
        <dbReference type="EMBL" id="GHP10532.1"/>
    </source>
</evidence>
<keyword evidence="5" id="KW-0677">Repeat</keyword>
<dbReference type="AlphaFoldDB" id="A0A830HTT3"/>
<dbReference type="Gene3D" id="1.50.40.10">
    <property type="entry name" value="Mitochondrial carrier domain"/>
    <property type="match status" value="1"/>
</dbReference>
<reference evidence="11" key="1">
    <citation type="submission" date="2020-10" db="EMBL/GenBank/DDBJ databases">
        <title>Unveiling of a novel bifunctional photoreceptor, Dualchrome1, isolated from a cosmopolitan green alga.</title>
        <authorList>
            <person name="Suzuki S."/>
            <person name="Kawachi M."/>
        </authorList>
    </citation>
    <scope>NUCLEOTIDE SEQUENCE</scope>
    <source>
        <strain evidence="11">NIES 2893</strain>
    </source>
</reference>
<evidence type="ECO:0000256" key="5">
    <source>
        <dbReference type="ARBA" id="ARBA00022737"/>
    </source>
</evidence>
<feature type="region of interest" description="Disordered" evidence="10">
    <location>
        <begin position="16"/>
        <end position="57"/>
    </location>
</feature>
<evidence type="ECO:0000313" key="12">
    <source>
        <dbReference type="Proteomes" id="UP000660262"/>
    </source>
</evidence>
<feature type="repeat" description="Solcar" evidence="8">
    <location>
        <begin position="218"/>
        <end position="301"/>
    </location>
</feature>
<keyword evidence="7 8" id="KW-0472">Membrane</keyword>
<dbReference type="InterPro" id="IPR018108">
    <property type="entry name" value="MCP_transmembrane"/>
</dbReference>
<protein>
    <recommendedName>
        <fullName evidence="13">Mitochondrial carrier protein</fullName>
    </recommendedName>
</protein>
<evidence type="ECO:0000256" key="2">
    <source>
        <dbReference type="ARBA" id="ARBA00006375"/>
    </source>
</evidence>
<dbReference type="Pfam" id="PF00153">
    <property type="entry name" value="Mito_carr"/>
    <property type="match status" value="3"/>
</dbReference>
<feature type="compositionally biased region" description="Polar residues" evidence="10">
    <location>
        <begin position="95"/>
        <end position="105"/>
    </location>
</feature>
<feature type="region of interest" description="Disordered" evidence="10">
    <location>
        <begin position="73"/>
        <end position="105"/>
    </location>
</feature>
<dbReference type="PANTHER" id="PTHR45667">
    <property type="entry name" value="S-ADENOSYLMETHIONINE MITOCHONDRIAL CARRIER PROTEIN"/>
    <property type="match status" value="1"/>
</dbReference>
<sequence>MQHWIPLSLRWRARRRQQGAGGGAAALRSTSARRLARRRRTSSHSGSSYNNSSDPSASSACVLVSRCETNALLPGLRDGPDDGIPGSLDDDRGSGTPSTSSQTELSTFTPRYLHHAIAGATAGAVVEALLFPIDTIKTRLQSGNFLPSVKSGRHDSSLKAVMDSHLARQKLFHRPLAGVTPAVLGAMPSSALFVGSYEPTKSALLNLVQRTGGDVDKWSSACHLGAAAFASCVSAIVRTPTEVLKQQGQMAVQGTPTFELCRDLVRKSGLRGLYQGGWSMLMRDIPFNVIEFVTYEQLRRSLKNLKSRPSDQPELTSKESALIGCMAGALTGALTCPLDMLKTRMMLNEMAGKAWWQAVREIVSKEGPAVFLSGIGPRVVWIGVGGSIFFATLDIMEKSLLAYTTQRENDASKKVRRKQNQQQQRVTLEV</sequence>
<keyword evidence="12" id="KW-1185">Reference proteome</keyword>
<feature type="repeat" description="Solcar" evidence="8">
    <location>
        <begin position="319"/>
        <end position="399"/>
    </location>
</feature>
<evidence type="ECO:0000256" key="7">
    <source>
        <dbReference type="ARBA" id="ARBA00023136"/>
    </source>
</evidence>
<comment type="similarity">
    <text evidence="2 9">Belongs to the mitochondrial carrier (TC 2.A.29) family.</text>
</comment>
<keyword evidence="3 9" id="KW-0813">Transport</keyword>
<evidence type="ECO:0000256" key="10">
    <source>
        <dbReference type="SAM" id="MobiDB-lite"/>
    </source>
</evidence>
<accession>A0A830HTT3</accession>
<proteinExistence type="inferred from homology"/>
<feature type="compositionally biased region" description="Low complexity" evidence="10">
    <location>
        <begin position="43"/>
        <end position="57"/>
    </location>
</feature>
<organism evidence="11 12">
    <name type="scientific">Pycnococcus provasolii</name>
    <dbReference type="NCBI Taxonomy" id="41880"/>
    <lineage>
        <taxon>Eukaryota</taxon>
        <taxon>Viridiplantae</taxon>
        <taxon>Chlorophyta</taxon>
        <taxon>Pseudoscourfieldiophyceae</taxon>
        <taxon>Pseudoscourfieldiales</taxon>
        <taxon>Pycnococcaceae</taxon>
        <taxon>Pycnococcus</taxon>
    </lineage>
</organism>